<name>A0A2N3YJ83_9MICO</name>
<reference evidence="2 3" key="1">
    <citation type="submission" date="2017-12" db="EMBL/GenBank/DDBJ databases">
        <title>Sequencing the genomes of 1000 Actinobacteria strains.</title>
        <authorList>
            <person name="Klenk H.-P."/>
        </authorList>
    </citation>
    <scope>NUCLEOTIDE SEQUENCE [LARGE SCALE GENOMIC DNA]</scope>
    <source>
        <strain evidence="2 3">DSM 12806</strain>
    </source>
</reference>
<protein>
    <submittedName>
        <fullName evidence="2">Putative membrane protein</fullName>
    </submittedName>
</protein>
<keyword evidence="1" id="KW-0472">Membrane</keyword>
<evidence type="ECO:0000313" key="2">
    <source>
        <dbReference type="EMBL" id="PKW26914.1"/>
    </source>
</evidence>
<comment type="caution">
    <text evidence="2">The sequence shown here is derived from an EMBL/GenBank/DDBJ whole genome shotgun (WGS) entry which is preliminary data.</text>
</comment>
<keyword evidence="1" id="KW-0812">Transmembrane</keyword>
<accession>A0A2N3YJ83</accession>
<dbReference type="AlphaFoldDB" id="A0A2N3YJ83"/>
<evidence type="ECO:0000256" key="1">
    <source>
        <dbReference type="SAM" id="Phobius"/>
    </source>
</evidence>
<dbReference type="RefSeq" id="WP_170062496.1">
    <property type="nucleotide sequence ID" value="NZ_PJNE01000001.1"/>
</dbReference>
<feature type="transmembrane region" description="Helical" evidence="1">
    <location>
        <begin position="61"/>
        <end position="80"/>
    </location>
</feature>
<dbReference type="EMBL" id="PJNE01000001">
    <property type="protein sequence ID" value="PKW26914.1"/>
    <property type="molecule type" value="Genomic_DNA"/>
</dbReference>
<gene>
    <name evidence="2" type="ORF">ATL31_1743</name>
</gene>
<keyword evidence="3" id="KW-1185">Reference proteome</keyword>
<dbReference type="Proteomes" id="UP000233781">
    <property type="component" value="Unassembled WGS sequence"/>
</dbReference>
<organism evidence="2 3">
    <name type="scientific">Phycicoccus duodecadis</name>
    <dbReference type="NCBI Taxonomy" id="173053"/>
    <lineage>
        <taxon>Bacteria</taxon>
        <taxon>Bacillati</taxon>
        <taxon>Actinomycetota</taxon>
        <taxon>Actinomycetes</taxon>
        <taxon>Micrococcales</taxon>
        <taxon>Intrasporangiaceae</taxon>
        <taxon>Phycicoccus</taxon>
    </lineage>
</organism>
<dbReference type="PANTHER" id="PTHR36974">
    <property type="entry name" value="MEMBRANE PROTEIN-RELATED"/>
    <property type="match status" value="1"/>
</dbReference>
<keyword evidence="1" id="KW-1133">Transmembrane helix</keyword>
<evidence type="ECO:0000313" key="3">
    <source>
        <dbReference type="Proteomes" id="UP000233781"/>
    </source>
</evidence>
<feature type="transmembrane region" description="Helical" evidence="1">
    <location>
        <begin position="21"/>
        <end position="41"/>
    </location>
</feature>
<dbReference type="PANTHER" id="PTHR36974:SF1">
    <property type="entry name" value="DOXX FAMILY MEMBRANE PROTEIN"/>
    <property type="match status" value="1"/>
</dbReference>
<sequence>MTPEKAQVSTRREQWGRRARAASKVALGAALIAAGAAHLTTRREEFRAQVPEWVPFDTDDVVVWSGYAELALGAATLVTWKQPHRARTGRAGALFFLAVLPGNVAQWLERKDGFGLDTDQKRLARLAFQPGLMAWAVYAGDTRAPRRAAQQA</sequence>
<proteinExistence type="predicted"/>